<dbReference type="NCBIfam" id="NF033527">
    <property type="entry name" value="transpos_Tn3"/>
    <property type="match status" value="1"/>
</dbReference>
<keyword evidence="8" id="KW-1185">Reference proteome</keyword>
<feature type="domain" description="Tn3 transposase DDE" evidence="5">
    <location>
        <begin position="573"/>
        <end position="959"/>
    </location>
</feature>
<dbReference type="Proteomes" id="UP001152766">
    <property type="component" value="Unassembled WGS sequence"/>
</dbReference>
<accession>A0A9X4LLA8</accession>
<feature type="domain" description="DUF4158" evidence="6">
    <location>
        <begin position="14"/>
        <end position="170"/>
    </location>
</feature>
<dbReference type="GO" id="GO:0003677">
    <property type="term" value="F:DNA binding"/>
    <property type="evidence" value="ECO:0007669"/>
    <property type="project" value="UniProtKB-KW"/>
</dbReference>
<evidence type="ECO:0000256" key="2">
    <source>
        <dbReference type="ARBA" id="ARBA00022578"/>
    </source>
</evidence>
<evidence type="ECO:0000259" key="5">
    <source>
        <dbReference type="Pfam" id="PF01526"/>
    </source>
</evidence>
<sequence>MSHTRYRYVGRASLPRRLSPAEFEAHFALPAQVLVKIKDGAERKLRLSLAAQVAVLMATGMHPQSTEPLPLNLMKGLCSQLDISETVIASVAAINKSQRTVWDHRAKARDILQMKLFEEQEHLPKLRSVMAMHALNAASVDELVTAGCHALFDANVVLPADRAIRDIARQAFQKVEKAAQEAVERAVEPQWLEALVELMFTESVKPGETVLEWLKKSSGKHAPKTIKEVTQKVDYLKSLHVHEWDLSDISYHRLRAYALMVQGRPPSETSKRELKSLKLQLVCFLQYQLMSLTDETIYRASRRCADLRRAGKDRAKQVREVRSHEYRQTLETVLVTAGDKTRTPQKRLDDIEAMVKAVVGGSDDTDAAIIRETLSSIEQAERVEAVLDAFSALDLQAANASKDLKVIKALNGLRDAKASALPEDFDASIVDPAWREMVGATDREQALRAFMAHAMERIRDSLTGGKMWVDYSGDYRSREDCLIPREEWDANKAGICAALRLELDVDKVLKVQLDLLKDGLQEVSKQLELGLLEVDEAGGVRIARLRAAEEDPKLQKTQAMLDKKIGEAQLAEVIIVMDRKTGFSEALLGRRAKSRQELLSIYGGLIAGATGMDAKGVATMVSDLNAADVSSGMRTLELKDRVMRANAKVLEFQQRMPIVKAWGDGSRSSSDMMALDATRHLSHARQNPRRKTMSAGMYSMKLDRYVIGYGMPIVQNVWQDGPAVHSVFEYNNALTSSERCRIELNAVDTHGFSFVGMAVAKLFGFDLYPQLANLPDRKLLVPNGFEVEANLDRLVNEGIALRPLKDGWHEAMRYIASARQGKVSVAWLIARNGGTANGEPAHRTFLEYGKLLRTIFLCDYFTDVDLRREIHTLLNRGEAVHVLQRAIFPGRLAPERGRRRDELQALSGAHFLLTNLVIAFNTMKLQDALDDLRETGQVIGIEVQRHISPVRWGDINFRGLHVFQLGEHEEHLVERPAGRLERRPGRF</sequence>
<dbReference type="GO" id="GO:0004803">
    <property type="term" value="F:transposase activity"/>
    <property type="evidence" value="ECO:0007669"/>
    <property type="project" value="InterPro"/>
</dbReference>
<name>A0A9X4LLA8_9BURK</name>
<dbReference type="AlphaFoldDB" id="A0A9X4LLA8"/>
<dbReference type="RefSeq" id="WP_268154228.1">
    <property type="nucleotide sequence ID" value="NZ_JAPPUW010000033.1"/>
</dbReference>
<keyword evidence="2" id="KW-0815">Transposition</keyword>
<keyword evidence="3" id="KW-0238">DNA-binding</keyword>
<evidence type="ECO:0000256" key="1">
    <source>
        <dbReference type="ARBA" id="ARBA00009402"/>
    </source>
</evidence>
<keyword evidence="4" id="KW-0233">DNA recombination</keyword>
<comment type="similarity">
    <text evidence="1">Belongs to the transposase 7 family.</text>
</comment>
<dbReference type="InterPro" id="IPR047653">
    <property type="entry name" value="Tn3-like_transpos"/>
</dbReference>
<evidence type="ECO:0000256" key="4">
    <source>
        <dbReference type="ARBA" id="ARBA00023172"/>
    </source>
</evidence>
<organism evidence="7 8">
    <name type="scientific">Pelomonas aquatica</name>
    <dbReference type="NCBI Taxonomy" id="431058"/>
    <lineage>
        <taxon>Bacteria</taxon>
        <taxon>Pseudomonadati</taxon>
        <taxon>Pseudomonadota</taxon>
        <taxon>Betaproteobacteria</taxon>
        <taxon>Burkholderiales</taxon>
        <taxon>Sphaerotilaceae</taxon>
        <taxon>Roseateles</taxon>
    </lineage>
</organism>
<comment type="caution">
    <text evidence="7">The sequence shown here is derived from an EMBL/GenBank/DDBJ whole genome shotgun (WGS) entry which is preliminary data.</text>
</comment>
<protein>
    <submittedName>
        <fullName evidence="7">Tn3 family transposase</fullName>
    </submittedName>
</protein>
<evidence type="ECO:0000256" key="3">
    <source>
        <dbReference type="ARBA" id="ARBA00023125"/>
    </source>
</evidence>
<evidence type="ECO:0000313" key="7">
    <source>
        <dbReference type="EMBL" id="MDG0865353.1"/>
    </source>
</evidence>
<dbReference type="Pfam" id="PF13700">
    <property type="entry name" value="DUF4158"/>
    <property type="match status" value="1"/>
</dbReference>
<proteinExistence type="inferred from homology"/>
<dbReference type="GO" id="GO:0006313">
    <property type="term" value="P:DNA transposition"/>
    <property type="evidence" value="ECO:0007669"/>
    <property type="project" value="InterPro"/>
</dbReference>
<dbReference type="EMBL" id="SGUG01000068">
    <property type="protein sequence ID" value="MDG0865353.1"/>
    <property type="molecule type" value="Genomic_DNA"/>
</dbReference>
<reference evidence="7" key="1">
    <citation type="submission" date="2019-02" db="EMBL/GenBank/DDBJ databases">
        <title>Draft genome of the type strain Pelomonas aquatica CCUG 52575T.</title>
        <authorList>
            <person name="Gomila M."/>
            <person name="Lalucat J."/>
        </authorList>
    </citation>
    <scope>NUCLEOTIDE SEQUENCE</scope>
    <source>
        <strain evidence="7">CCUG 52575</strain>
    </source>
</reference>
<dbReference type="InterPro" id="IPR002513">
    <property type="entry name" value="Tn3_Tnp_DDE_dom"/>
</dbReference>
<evidence type="ECO:0000259" key="6">
    <source>
        <dbReference type="Pfam" id="PF13700"/>
    </source>
</evidence>
<dbReference type="InterPro" id="IPR025296">
    <property type="entry name" value="DUF4158"/>
</dbReference>
<dbReference type="Pfam" id="PF01526">
    <property type="entry name" value="DDE_Tnp_Tn3"/>
    <property type="match status" value="1"/>
</dbReference>
<gene>
    <name evidence="7" type="ORF">EXJ73_23095</name>
</gene>
<evidence type="ECO:0000313" key="8">
    <source>
        <dbReference type="Proteomes" id="UP001152766"/>
    </source>
</evidence>